<evidence type="ECO:0000313" key="2">
    <source>
        <dbReference type="Proteomes" id="UP000009096"/>
    </source>
</evidence>
<dbReference type="GeneID" id="30071946"/>
<dbReference type="EMBL" id="DS022243">
    <property type="protein sequence ID" value="EWG39808.1"/>
    <property type="molecule type" value="Genomic_DNA"/>
</dbReference>
<protein>
    <submittedName>
        <fullName evidence="1">Uncharacterized protein</fullName>
    </submittedName>
</protein>
<dbReference type="RefSeq" id="XP_018745999.1">
    <property type="nucleotide sequence ID" value="XM_018904162.1"/>
</dbReference>
<name>W7LK66_GIBM7</name>
<reference evidence="1 2" key="1">
    <citation type="journal article" date="2010" name="Nature">
        <title>Comparative genomics reveals mobile pathogenicity chromosomes in Fusarium.</title>
        <authorList>
            <person name="Ma L.J."/>
            <person name="van der Does H.C."/>
            <person name="Borkovich K.A."/>
            <person name="Coleman J.J."/>
            <person name="Daboussi M.J."/>
            <person name="Di Pietro A."/>
            <person name="Dufresne M."/>
            <person name="Freitag M."/>
            <person name="Grabherr M."/>
            <person name="Henrissat B."/>
            <person name="Houterman P.M."/>
            <person name="Kang S."/>
            <person name="Shim W.B."/>
            <person name="Woloshuk C."/>
            <person name="Xie X."/>
            <person name="Xu J.R."/>
            <person name="Antoniw J."/>
            <person name="Baker S.E."/>
            <person name="Bluhm B.H."/>
            <person name="Breakspear A."/>
            <person name="Brown D.W."/>
            <person name="Butchko R.A."/>
            <person name="Chapman S."/>
            <person name="Coulson R."/>
            <person name="Coutinho P.M."/>
            <person name="Danchin E.G."/>
            <person name="Diener A."/>
            <person name="Gale L.R."/>
            <person name="Gardiner D.M."/>
            <person name="Goff S."/>
            <person name="Hammond-Kosack K.E."/>
            <person name="Hilburn K."/>
            <person name="Hua-Van A."/>
            <person name="Jonkers W."/>
            <person name="Kazan K."/>
            <person name="Kodira C.D."/>
            <person name="Koehrsen M."/>
            <person name="Kumar L."/>
            <person name="Lee Y.H."/>
            <person name="Li L."/>
            <person name="Manners J.M."/>
            <person name="Miranda-Saavedra D."/>
            <person name="Mukherjee M."/>
            <person name="Park G."/>
            <person name="Park J."/>
            <person name="Park S.Y."/>
            <person name="Proctor R.H."/>
            <person name="Regev A."/>
            <person name="Ruiz-Roldan M.C."/>
            <person name="Sain D."/>
            <person name="Sakthikumar S."/>
            <person name="Sykes S."/>
            <person name="Schwartz D.C."/>
            <person name="Turgeon B.G."/>
            <person name="Wapinski I."/>
            <person name="Yoder O."/>
            <person name="Young S."/>
            <person name="Zeng Q."/>
            <person name="Zhou S."/>
            <person name="Galagan J."/>
            <person name="Cuomo C.A."/>
            <person name="Kistler H.C."/>
            <person name="Rep M."/>
        </authorList>
    </citation>
    <scope>NUCLEOTIDE SEQUENCE [LARGE SCALE GENOMIC DNA]</scope>
    <source>
        <strain evidence="2">M3125 / FGSC 7600</strain>
    </source>
</reference>
<gene>
    <name evidence="1" type="ORF">FVEG_15070</name>
</gene>
<evidence type="ECO:0000313" key="1">
    <source>
        <dbReference type="EMBL" id="EWG39808.1"/>
    </source>
</evidence>
<keyword evidence="2" id="KW-1185">Reference proteome</keyword>
<dbReference type="Proteomes" id="UP000009096">
    <property type="component" value="Chromosome 6"/>
</dbReference>
<dbReference type="KEGG" id="fvr:FVEG_15070"/>
<sequence>MSDIRAATAGRNWADFDNRGVADERICLIAALGCRNDQS</sequence>
<organism evidence="1 2">
    <name type="scientific">Gibberella moniliformis (strain M3125 / FGSC 7600)</name>
    <name type="common">Maize ear and stalk rot fungus</name>
    <name type="synonym">Fusarium verticillioides</name>
    <dbReference type="NCBI Taxonomy" id="334819"/>
    <lineage>
        <taxon>Eukaryota</taxon>
        <taxon>Fungi</taxon>
        <taxon>Dikarya</taxon>
        <taxon>Ascomycota</taxon>
        <taxon>Pezizomycotina</taxon>
        <taxon>Sordariomycetes</taxon>
        <taxon>Hypocreomycetidae</taxon>
        <taxon>Hypocreales</taxon>
        <taxon>Nectriaceae</taxon>
        <taxon>Fusarium</taxon>
        <taxon>Fusarium fujikuroi species complex</taxon>
    </lineage>
</organism>
<dbReference type="AlphaFoldDB" id="W7LK66"/>
<dbReference type="VEuPathDB" id="FungiDB:FVEG_15070"/>
<accession>W7LK66</accession>
<proteinExistence type="predicted"/>
<dbReference type="EMBL" id="CM000583">
    <property type="protein sequence ID" value="EWG39808.1"/>
    <property type="molecule type" value="Genomic_DNA"/>
</dbReference>